<dbReference type="PANTHER" id="PTHR43280:SF2">
    <property type="entry name" value="HTH-TYPE TRANSCRIPTIONAL REGULATOR EXSA"/>
    <property type="match status" value="1"/>
</dbReference>
<protein>
    <submittedName>
        <fullName evidence="6">AraC family transcriptional regulator</fullName>
    </submittedName>
</protein>
<dbReference type="PANTHER" id="PTHR43280">
    <property type="entry name" value="ARAC-FAMILY TRANSCRIPTIONAL REGULATOR"/>
    <property type="match status" value="1"/>
</dbReference>
<keyword evidence="4" id="KW-1133">Transmembrane helix</keyword>
<dbReference type="SUPFAM" id="SSF46689">
    <property type="entry name" value="Homeodomain-like"/>
    <property type="match status" value="1"/>
</dbReference>
<keyword evidence="2" id="KW-0238">DNA-binding</keyword>
<dbReference type="Pfam" id="PF12833">
    <property type="entry name" value="HTH_18"/>
    <property type="match status" value="1"/>
</dbReference>
<dbReference type="AlphaFoldDB" id="A0A926IMX0"/>
<dbReference type="EMBL" id="JACRTE010000006">
    <property type="protein sequence ID" value="MBC8596502.1"/>
    <property type="molecule type" value="Genomic_DNA"/>
</dbReference>
<sequence>MRYISIIENTVNESYDRSLEMLAAKSDEVMERAEICVAQCVENNSLQQLYEKNMSVDTEQNNVYRLSVQLKNLDMISGMESIVMRYDDDAVITKYGLYDFNFYAQTYLGVNGTYADNLNNELKLITDKTYVPLNSKSFGTQKNGILLAIPYKRVGMYQRGVIMQFIPQSVFENFCAEMRFLNGGELMCIDESGKVIMSTVSDDKRYNFIENSDFGKYASDGSFKKGKSSFWFRMSGKTMLKYIFAIPSDAIRESSDRAKKNMFAGILFTLVCGSIMTYILLKKNYKPIASIIESIGSSGAKNENEFKYIEDNLKLIFDRSNKQSALLEKYRAIEKNDVIKGLINGSAENVQIRLEECDIRFKYDNFCIILFCRSNSDAPSSRLKYDKYANYAMKNILEYLFGENNDCFVIDADTGVIALLLNFEKLSEYRSYQSLCEKAVNVIADEFKTTFFAVIGSVYNDVNESFDNYCKIKQRTNSMQYYCNDEVFELEKLSSKRAGEGFSVITNDELGKLKTLIEAGDASIANEWTENYFKKLQCRKNDVSKRYIQCAMFDMTGTIIKIATSLESMCGKKILPEDAINRLINCDHIGNYLSELKDIINGMCAAVSPGGAEIDKTSKLVDEIKEYVADNYTDVNFSILSAEEKFGMSGYYLSGMFKQKTGEKLLDYVNRVRIDASKKLLKNSGMTLDEIAEKCGFTSATVYIRTFKKYENITPRKYVL</sequence>
<proteinExistence type="predicted"/>
<accession>A0A926IMX0</accession>
<dbReference type="GO" id="GO:0043565">
    <property type="term" value="F:sequence-specific DNA binding"/>
    <property type="evidence" value="ECO:0007669"/>
    <property type="project" value="InterPro"/>
</dbReference>
<dbReference type="GO" id="GO:0003700">
    <property type="term" value="F:DNA-binding transcription factor activity"/>
    <property type="evidence" value="ECO:0007669"/>
    <property type="project" value="InterPro"/>
</dbReference>
<dbReference type="InterPro" id="IPR018062">
    <property type="entry name" value="HTH_AraC-typ_CS"/>
</dbReference>
<gene>
    <name evidence="6" type="ORF">H8706_06425</name>
</gene>
<evidence type="ECO:0000259" key="5">
    <source>
        <dbReference type="PROSITE" id="PS01124"/>
    </source>
</evidence>
<dbReference type="Gene3D" id="1.10.10.60">
    <property type="entry name" value="Homeodomain-like"/>
    <property type="match status" value="2"/>
</dbReference>
<keyword evidence="4" id="KW-0812">Transmembrane</keyword>
<reference evidence="6" key="1">
    <citation type="submission" date="2020-08" db="EMBL/GenBank/DDBJ databases">
        <title>Genome public.</title>
        <authorList>
            <person name="Liu C."/>
            <person name="Sun Q."/>
        </authorList>
    </citation>
    <scope>NUCLEOTIDE SEQUENCE</scope>
    <source>
        <strain evidence="6">NSJ-50</strain>
    </source>
</reference>
<comment type="caution">
    <text evidence="6">The sequence shown here is derived from an EMBL/GenBank/DDBJ whole genome shotgun (WGS) entry which is preliminary data.</text>
</comment>
<evidence type="ECO:0000256" key="4">
    <source>
        <dbReference type="SAM" id="Phobius"/>
    </source>
</evidence>
<evidence type="ECO:0000313" key="7">
    <source>
        <dbReference type="Proteomes" id="UP000647416"/>
    </source>
</evidence>
<dbReference type="PROSITE" id="PS01124">
    <property type="entry name" value="HTH_ARAC_FAMILY_2"/>
    <property type="match status" value="1"/>
</dbReference>
<evidence type="ECO:0000256" key="2">
    <source>
        <dbReference type="ARBA" id="ARBA00023125"/>
    </source>
</evidence>
<organism evidence="6 7">
    <name type="scientific">Qingrenia yutianensis</name>
    <dbReference type="NCBI Taxonomy" id="2763676"/>
    <lineage>
        <taxon>Bacteria</taxon>
        <taxon>Bacillati</taxon>
        <taxon>Bacillota</taxon>
        <taxon>Clostridia</taxon>
        <taxon>Eubacteriales</taxon>
        <taxon>Oscillospiraceae</taxon>
        <taxon>Qingrenia</taxon>
    </lineage>
</organism>
<dbReference type="SMART" id="SM00342">
    <property type="entry name" value="HTH_ARAC"/>
    <property type="match status" value="1"/>
</dbReference>
<feature type="transmembrane region" description="Helical" evidence="4">
    <location>
        <begin position="262"/>
        <end position="281"/>
    </location>
</feature>
<dbReference type="InterPro" id="IPR018060">
    <property type="entry name" value="HTH_AraC"/>
</dbReference>
<evidence type="ECO:0000313" key="6">
    <source>
        <dbReference type="EMBL" id="MBC8596502.1"/>
    </source>
</evidence>
<keyword evidence="7" id="KW-1185">Reference proteome</keyword>
<keyword evidence="1" id="KW-0805">Transcription regulation</keyword>
<dbReference type="Proteomes" id="UP000647416">
    <property type="component" value="Unassembled WGS sequence"/>
</dbReference>
<name>A0A926IMX0_9FIRM</name>
<evidence type="ECO:0000256" key="3">
    <source>
        <dbReference type="ARBA" id="ARBA00023163"/>
    </source>
</evidence>
<dbReference type="PROSITE" id="PS00041">
    <property type="entry name" value="HTH_ARAC_FAMILY_1"/>
    <property type="match status" value="1"/>
</dbReference>
<feature type="domain" description="HTH araC/xylS-type" evidence="5">
    <location>
        <begin position="622"/>
        <end position="720"/>
    </location>
</feature>
<evidence type="ECO:0000256" key="1">
    <source>
        <dbReference type="ARBA" id="ARBA00023015"/>
    </source>
</evidence>
<dbReference type="InterPro" id="IPR009057">
    <property type="entry name" value="Homeodomain-like_sf"/>
</dbReference>
<keyword evidence="3" id="KW-0804">Transcription</keyword>
<keyword evidence="4" id="KW-0472">Membrane</keyword>